<proteinExistence type="inferred from homology"/>
<keyword evidence="4" id="KW-0412">Isoleucine biosynthesis</keyword>
<dbReference type="InterPro" id="IPR036230">
    <property type="entry name" value="LeuA_allosteric_dom_sf"/>
</dbReference>
<dbReference type="InterPro" id="IPR054691">
    <property type="entry name" value="LeuA/HCS_post-cat"/>
</dbReference>
<dbReference type="GO" id="GO:0009098">
    <property type="term" value="P:L-leucine biosynthetic process"/>
    <property type="evidence" value="ECO:0007669"/>
    <property type="project" value="InterPro"/>
</dbReference>
<dbReference type="InterPro" id="IPR013709">
    <property type="entry name" value="2-isopropylmalate_synth_dimer"/>
</dbReference>
<dbReference type="EMBL" id="FSRG01000003">
    <property type="protein sequence ID" value="SIN75931.1"/>
    <property type="molecule type" value="Genomic_DNA"/>
</dbReference>
<gene>
    <name evidence="11" type="ORF">SAMN02745161_0584</name>
</gene>
<dbReference type="GO" id="GO:0003852">
    <property type="term" value="F:2-isopropylmalate synthase activity"/>
    <property type="evidence" value="ECO:0007669"/>
    <property type="project" value="InterPro"/>
</dbReference>
<dbReference type="PROSITE" id="PS00815">
    <property type="entry name" value="AIPM_HOMOCIT_SYNTH_1"/>
    <property type="match status" value="1"/>
</dbReference>
<dbReference type="InterPro" id="IPR005675">
    <property type="entry name" value="Citramal_synthase"/>
</dbReference>
<comment type="similarity">
    <text evidence="2 9">Belongs to the alpha-IPM synthase/homocitrate synthase family.</text>
</comment>
<dbReference type="OrthoDB" id="9803573at2"/>
<evidence type="ECO:0000313" key="12">
    <source>
        <dbReference type="Proteomes" id="UP000184694"/>
    </source>
</evidence>
<dbReference type="InterPro" id="IPR013785">
    <property type="entry name" value="Aldolase_TIM"/>
</dbReference>
<dbReference type="Pfam" id="PF08502">
    <property type="entry name" value="LeuA_dimer"/>
    <property type="match status" value="1"/>
</dbReference>
<dbReference type="SMART" id="SM00917">
    <property type="entry name" value="LeuA_dimer"/>
    <property type="match status" value="1"/>
</dbReference>
<sequence length="540" mass="59136">MKKIQIYDTSLRDGTQSEDISLTNDDKLKIALKLDDLGIDFIEGGWPGSNPVDMAFFSEIKHISLKHSKIAAFGSTHHPGFTAENDPNLRNLLSSGADVCTIFGKTWDIHATEALRIPLEKNLKIIHDSVAFLRSMGADVVFDAEHFFDGFKTNQEYALAAIKAAHDAGAQTLSLCDTNGGTLPYEVYKIVENVTKALPGAQLGIHAHNDCELAVANSIAAIQAGASHIQGTINGIGERCGNANLCSIIPTLELKFNDEYTTIGRDKLALLTSTSAFVTDVANVMPFDRQPFVGRSAFAHKGGVHASAVNRNSALYEHIDPEIVGNRQRVLLSELAGRANIVNLAKKFGFHLDKNEPVVKGLLNELKKRSSMGYDYAAAEASVELLLLKKLGRRGVREFFKLNQFRVLELKEAQDKDPISEASVIVEVEGITEHTAATGRGPVNSLDNALRKALCNFYPRLSEMKLLDFKVRVMTAESPEGGGTASFVRVLVESGDHLSRWVTVGVSYNIIEASWQAVADSITYKLYKDEFEQRAQTENS</sequence>
<evidence type="ECO:0000256" key="4">
    <source>
        <dbReference type="ARBA" id="ARBA00022624"/>
    </source>
</evidence>
<evidence type="ECO:0000256" key="8">
    <source>
        <dbReference type="NCBIfam" id="TIGR00977"/>
    </source>
</evidence>
<dbReference type="Pfam" id="PF00682">
    <property type="entry name" value="HMGL-like"/>
    <property type="match status" value="1"/>
</dbReference>
<dbReference type="PANTHER" id="PTHR43538">
    <property type="entry name" value="ALPHA-IPM SYNTHASE/HOMOCITRATE SYNTHASE"/>
    <property type="match status" value="1"/>
</dbReference>
<dbReference type="Gene3D" id="1.10.238.260">
    <property type="match status" value="1"/>
</dbReference>
<evidence type="ECO:0000256" key="6">
    <source>
        <dbReference type="ARBA" id="ARBA00023304"/>
    </source>
</evidence>
<evidence type="ECO:0000313" key="11">
    <source>
        <dbReference type="EMBL" id="SIN75931.1"/>
    </source>
</evidence>
<evidence type="ECO:0000256" key="9">
    <source>
        <dbReference type="RuleBase" id="RU003523"/>
    </source>
</evidence>
<protein>
    <recommendedName>
        <fullName evidence="8">Citramalate synthase</fullName>
        <ecNumber evidence="8">2.3.3.21</ecNumber>
    </recommendedName>
</protein>
<keyword evidence="6" id="KW-0100">Branched-chain amino acid biosynthesis</keyword>
<feature type="domain" description="Pyruvate carboxyltransferase" evidence="10">
    <location>
        <begin position="4"/>
        <end position="269"/>
    </location>
</feature>
<dbReference type="AlphaFoldDB" id="A0A1N6DYV5"/>
<keyword evidence="5 9" id="KW-0808">Transferase</keyword>
<dbReference type="EC" id="2.3.3.21" evidence="8"/>
<organism evidence="11 12">
    <name type="scientific">Halodesulfovibrio marinisediminis DSM 17456</name>
    <dbReference type="NCBI Taxonomy" id="1121457"/>
    <lineage>
        <taxon>Bacteria</taxon>
        <taxon>Pseudomonadati</taxon>
        <taxon>Thermodesulfobacteriota</taxon>
        <taxon>Desulfovibrionia</taxon>
        <taxon>Desulfovibrionales</taxon>
        <taxon>Desulfovibrionaceae</taxon>
        <taxon>Halodesulfovibrio</taxon>
    </lineage>
</organism>
<dbReference type="CDD" id="cd07941">
    <property type="entry name" value="DRE_TIM_LeuA3"/>
    <property type="match status" value="1"/>
</dbReference>
<comment type="catalytic activity">
    <reaction evidence="7">
        <text>pyruvate + acetyl-CoA + H2O = (3R)-citramalate + CoA + H(+)</text>
        <dbReference type="Rhea" id="RHEA:19045"/>
        <dbReference type="ChEBI" id="CHEBI:15361"/>
        <dbReference type="ChEBI" id="CHEBI:15377"/>
        <dbReference type="ChEBI" id="CHEBI:15378"/>
        <dbReference type="ChEBI" id="CHEBI:30934"/>
        <dbReference type="ChEBI" id="CHEBI:57287"/>
        <dbReference type="ChEBI" id="CHEBI:57288"/>
        <dbReference type="EC" id="2.3.3.21"/>
    </reaction>
</comment>
<name>A0A1N6DYV5_9BACT</name>
<dbReference type="Gene3D" id="3.20.20.70">
    <property type="entry name" value="Aldolase class I"/>
    <property type="match status" value="1"/>
</dbReference>
<dbReference type="InterPro" id="IPR000891">
    <property type="entry name" value="PYR_CT"/>
</dbReference>
<reference evidence="12" key="1">
    <citation type="submission" date="2016-11" db="EMBL/GenBank/DDBJ databases">
        <authorList>
            <person name="Varghese N."/>
            <person name="Submissions S."/>
        </authorList>
    </citation>
    <scope>NUCLEOTIDE SEQUENCE [LARGE SCALE GENOMIC DNA]</scope>
    <source>
        <strain evidence="12">DSM 17456</strain>
    </source>
</reference>
<evidence type="ECO:0000256" key="1">
    <source>
        <dbReference type="ARBA" id="ARBA00004743"/>
    </source>
</evidence>
<dbReference type="NCBIfam" id="TIGR00977">
    <property type="entry name" value="citramal_synth"/>
    <property type="match status" value="1"/>
</dbReference>
<dbReference type="Proteomes" id="UP000184694">
    <property type="component" value="Unassembled WGS sequence"/>
</dbReference>
<dbReference type="STRING" id="1121457.SAMN02745161_0584"/>
<evidence type="ECO:0000259" key="10">
    <source>
        <dbReference type="PROSITE" id="PS50991"/>
    </source>
</evidence>
<dbReference type="UniPathway" id="UPA00047">
    <property type="reaction ID" value="UER00066"/>
</dbReference>
<evidence type="ECO:0000256" key="2">
    <source>
        <dbReference type="ARBA" id="ARBA00006154"/>
    </source>
</evidence>
<evidence type="ECO:0000256" key="3">
    <source>
        <dbReference type="ARBA" id="ARBA00022605"/>
    </source>
</evidence>
<dbReference type="RefSeq" id="WP_074215441.1">
    <property type="nucleotide sequence ID" value="NZ_FSRG01000003.1"/>
</dbReference>
<dbReference type="SUPFAM" id="SSF51569">
    <property type="entry name" value="Aldolase"/>
    <property type="match status" value="1"/>
</dbReference>
<dbReference type="PANTHER" id="PTHR43538:SF1">
    <property type="entry name" value="(R)-CITRAMALATE SYNTHASE"/>
    <property type="match status" value="1"/>
</dbReference>
<accession>A0A1N6DYV5</accession>
<dbReference type="Pfam" id="PF22617">
    <property type="entry name" value="HCS_D2"/>
    <property type="match status" value="1"/>
</dbReference>
<dbReference type="InterPro" id="IPR002034">
    <property type="entry name" value="AIPM/Hcit_synth_CS"/>
</dbReference>
<evidence type="ECO:0000256" key="5">
    <source>
        <dbReference type="ARBA" id="ARBA00022679"/>
    </source>
</evidence>
<dbReference type="Gene3D" id="3.30.160.270">
    <property type="match status" value="1"/>
</dbReference>
<dbReference type="SUPFAM" id="SSF110921">
    <property type="entry name" value="2-isopropylmalate synthase LeuA, allosteric (dimerisation) domain"/>
    <property type="match status" value="1"/>
</dbReference>
<evidence type="ECO:0000256" key="7">
    <source>
        <dbReference type="ARBA" id="ARBA00048263"/>
    </source>
</evidence>
<dbReference type="PROSITE" id="PS50991">
    <property type="entry name" value="PYR_CT"/>
    <property type="match status" value="1"/>
</dbReference>
<dbReference type="GO" id="GO:0009097">
    <property type="term" value="P:isoleucine biosynthetic process"/>
    <property type="evidence" value="ECO:0007669"/>
    <property type="project" value="UniProtKB-UniRule"/>
</dbReference>
<comment type="pathway">
    <text evidence="1">Amino-acid biosynthesis; L-isoleucine biosynthesis; 2-oxobutanoate from pyruvate: step 1/3.</text>
</comment>
<keyword evidence="12" id="KW-1185">Reference proteome</keyword>
<keyword evidence="3" id="KW-0028">Amino-acid biosynthesis</keyword>
<dbReference type="GO" id="GO:0043714">
    <property type="term" value="F:(R)-citramalate synthase activity"/>
    <property type="evidence" value="ECO:0007669"/>
    <property type="project" value="UniProtKB-UniRule"/>
</dbReference>